<protein>
    <submittedName>
        <fullName evidence="1">Uncharacterized protein</fullName>
    </submittedName>
</protein>
<evidence type="ECO:0000313" key="1">
    <source>
        <dbReference type="EMBL" id="KAL2044915.1"/>
    </source>
</evidence>
<reference evidence="1 2" key="1">
    <citation type="submission" date="2024-09" db="EMBL/GenBank/DDBJ databases">
        <title>Rethinking Asexuality: The Enigmatic Case of Functional Sexual Genes in Lepraria (Stereocaulaceae).</title>
        <authorList>
            <person name="Doellman M."/>
            <person name="Sun Y."/>
            <person name="Barcenas-Pena A."/>
            <person name="Lumbsch H.T."/>
            <person name="Grewe F."/>
        </authorList>
    </citation>
    <scope>NUCLEOTIDE SEQUENCE [LARGE SCALE GENOMIC DNA]</scope>
    <source>
        <strain evidence="1 2">Mercado 3170</strain>
    </source>
</reference>
<sequence>MYFEDPRPARLKRYAVSAKAWIVDSERWIQHQSAIDTTLYTPLIRKYKAAPPKLVPARKLSFDDSPEWRQCLSQVLQASALITLWKDTMEDNGRIGAGGGMEGRR</sequence>
<name>A0ABR4AGN3_9LECA</name>
<proteinExistence type="predicted"/>
<comment type="caution">
    <text evidence="1">The sequence shown here is derived from an EMBL/GenBank/DDBJ whole genome shotgun (WGS) entry which is preliminary data.</text>
</comment>
<organism evidence="1 2">
    <name type="scientific">Stereocaulon virgatum</name>
    <dbReference type="NCBI Taxonomy" id="373712"/>
    <lineage>
        <taxon>Eukaryota</taxon>
        <taxon>Fungi</taxon>
        <taxon>Dikarya</taxon>
        <taxon>Ascomycota</taxon>
        <taxon>Pezizomycotina</taxon>
        <taxon>Lecanoromycetes</taxon>
        <taxon>OSLEUM clade</taxon>
        <taxon>Lecanoromycetidae</taxon>
        <taxon>Lecanorales</taxon>
        <taxon>Lecanorineae</taxon>
        <taxon>Stereocaulaceae</taxon>
        <taxon>Stereocaulon</taxon>
    </lineage>
</organism>
<dbReference type="EMBL" id="JBEFKJ010000008">
    <property type="protein sequence ID" value="KAL2044915.1"/>
    <property type="molecule type" value="Genomic_DNA"/>
</dbReference>
<keyword evidence="2" id="KW-1185">Reference proteome</keyword>
<evidence type="ECO:0000313" key="2">
    <source>
        <dbReference type="Proteomes" id="UP001590950"/>
    </source>
</evidence>
<gene>
    <name evidence="1" type="ORF">N7G274_002690</name>
</gene>
<accession>A0ABR4AGN3</accession>
<dbReference type="Proteomes" id="UP001590950">
    <property type="component" value="Unassembled WGS sequence"/>
</dbReference>